<reference evidence="9 10" key="1">
    <citation type="submission" date="2023-02" db="EMBL/GenBank/DDBJ databases">
        <title>LHISI_Scaffold_Assembly.</title>
        <authorList>
            <person name="Stuart O.P."/>
            <person name="Cleave R."/>
            <person name="Magrath M.J.L."/>
            <person name="Mikheyev A.S."/>
        </authorList>
    </citation>
    <scope>NUCLEOTIDE SEQUENCE [LARGE SCALE GENOMIC DNA]</scope>
    <source>
        <strain evidence="9">Daus_M_001</strain>
        <tissue evidence="9">Leg muscle</tissue>
    </source>
</reference>
<feature type="transmembrane region" description="Helical" evidence="7">
    <location>
        <begin position="524"/>
        <end position="546"/>
    </location>
</feature>
<proteinExistence type="predicted"/>
<evidence type="ECO:0000256" key="6">
    <source>
        <dbReference type="SAM" id="MobiDB-lite"/>
    </source>
</evidence>
<gene>
    <name evidence="9" type="ORF">PR048_016754</name>
</gene>
<comment type="caution">
    <text evidence="9">The sequence shown here is derived from an EMBL/GenBank/DDBJ whole genome shotgun (WGS) entry which is preliminary data.</text>
</comment>
<dbReference type="InterPro" id="IPR036259">
    <property type="entry name" value="MFS_trans_sf"/>
</dbReference>
<dbReference type="Proteomes" id="UP001159363">
    <property type="component" value="Chromosome 5"/>
</dbReference>
<feature type="transmembrane region" description="Helical" evidence="7">
    <location>
        <begin position="225"/>
        <end position="242"/>
    </location>
</feature>
<accession>A0ABQ9H7N2</accession>
<keyword evidence="10" id="KW-1185">Reference proteome</keyword>
<evidence type="ECO:0000313" key="9">
    <source>
        <dbReference type="EMBL" id="KAJ8880288.1"/>
    </source>
</evidence>
<dbReference type="InterPro" id="IPR003663">
    <property type="entry name" value="Sugar/inositol_transpt"/>
</dbReference>
<evidence type="ECO:0000256" key="1">
    <source>
        <dbReference type="ARBA" id="ARBA00004651"/>
    </source>
</evidence>
<sequence length="682" mass="73843">MGDSRENPSTNGIIRHDSHMRKSGLTRLGIEPGSPWWENGLRVRGIEHEVRQVLHKIRATEALGAILPAAAGGSTPGRPDERTAARGPPSTPDENPPSRELPSVDDCKDGGKCHQTKTPLSAEVPAFEATSVNRPRVGKPLHNQAGIAAALLKVIAVFLSTCTLGWRITKEGSCVLQVTTAISVILRCIQYVIEIAQKPQIPTQQYTGLDNFVLRLRDRPAARPSLCYFICGCFLGWTSPSIPLLKDPARSPVGAIDSTQASWIVTSLMLGCLVGALPSGWLANKLGRKMTLLLVAAFFVAGWVLKLTAATVVTLYVARVVAGAGVGVCYAVLPMYVGEIAHPTIRGTLGAIMQVMHNSGSLFQNCVGNFVSYSTLGVVDLVVPLVFVAVFVFMPESPYFLLMRLRRRRAETELMRLRGTTEEAKVAEEIRIMTLSVEADRAKSSTFRELVGSRGNRLALVVVLGLVFLQQVSGIFVILSYSTEIFQESGSSFSAEVSAILLGVVQTGTVVVSMFVADIAGRRVLLLISVVGSAIALFVEGLYFYLKMETEADMAVVDWLPVTALILFLIAYSLGLGPLPMTIIGEVFPTNVKGMAATCGSLWLVIVACGVSRLYQVINDICGIYATFWVFSACCVVGIIFVAIMVPETKGKTLTEILQELHKGKYISEDFNIDECKTEKEN</sequence>
<dbReference type="PROSITE" id="PS00217">
    <property type="entry name" value="SUGAR_TRANSPORT_2"/>
    <property type="match status" value="1"/>
</dbReference>
<dbReference type="InterPro" id="IPR005828">
    <property type="entry name" value="MFS_sugar_transport-like"/>
</dbReference>
<dbReference type="PRINTS" id="PR00171">
    <property type="entry name" value="SUGRTRNSPORT"/>
</dbReference>
<keyword evidence="4 7" id="KW-1133">Transmembrane helix</keyword>
<dbReference type="SUPFAM" id="SSF103473">
    <property type="entry name" value="MFS general substrate transporter"/>
    <property type="match status" value="1"/>
</dbReference>
<protein>
    <recommendedName>
        <fullName evidence="8">Major facilitator superfamily (MFS) profile domain-containing protein</fullName>
    </recommendedName>
</protein>
<dbReference type="NCBIfam" id="TIGR00879">
    <property type="entry name" value="SP"/>
    <property type="match status" value="1"/>
</dbReference>
<evidence type="ECO:0000259" key="8">
    <source>
        <dbReference type="PROSITE" id="PS50850"/>
    </source>
</evidence>
<feature type="transmembrane region" description="Helical" evidence="7">
    <location>
        <begin position="458"/>
        <end position="479"/>
    </location>
</feature>
<name>A0ABQ9H7N2_9NEOP</name>
<feature type="transmembrane region" description="Helical" evidence="7">
    <location>
        <begin position="290"/>
        <end position="318"/>
    </location>
</feature>
<evidence type="ECO:0000256" key="4">
    <source>
        <dbReference type="ARBA" id="ARBA00022989"/>
    </source>
</evidence>
<dbReference type="InterPro" id="IPR044775">
    <property type="entry name" value="MFS_ERD6/Tret1-like"/>
</dbReference>
<dbReference type="CDD" id="cd17358">
    <property type="entry name" value="MFS_GLUT6_8_Class3_like"/>
    <property type="match status" value="1"/>
</dbReference>
<dbReference type="InterPro" id="IPR020846">
    <property type="entry name" value="MFS_dom"/>
</dbReference>
<feature type="transmembrane region" description="Helical" evidence="7">
    <location>
        <begin position="624"/>
        <end position="646"/>
    </location>
</feature>
<evidence type="ECO:0000256" key="2">
    <source>
        <dbReference type="ARBA" id="ARBA00022475"/>
    </source>
</evidence>
<evidence type="ECO:0000256" key="7">
    <source>
        <dbReference type="SAM" id="Phobius"/>
    </source>
</evidence>
<feature type="domain" description="Major facilitator superfamily (MFS) profile" evidence="8">
    <location>
        <begin position="220"/>
        <end position="650"/>
    </location>
</feature>
<dbReference type="PANTHER" id="PTHR48021:SF46">
    <property type="entry name" value="MAJOR FACILITATOR SUPERFAMILY (MFS) PROFILE DOMAIN-CONTAINING PROTEIN"/>
    <property type="match status" value="1"/>
</dbReference>
<feature type="transmembrane region" description="Helical" evidence="7">
    <location>
        <begin position="262"/>
        <end position="283"/>
    </location>
</feature>
<keyword evidence="2" id="KW-1003">Cell membrane</keyword>
<comment type="subcellular location">
    <subcellularLocation>
        <location evidence="1">Cell membrane</location>
        <topology evidence="1">Multi-pass membrane protein</topology>
    </subcellularLocation>
</comment>
<keyword evidence="3 7" id="KW-0812">Transmembrane</keyword>
<evidence type="ECO:0000256" key="5">
    <source>
        <dbReference type="ARBA" id="ARBA00023136"/>
    </source>
</evidence>
<evidence type="ECO:0000313" key="10">
    <source>
        <dbReference type="Proteomes" id="UP001159363"/>
    </source>
</evidence>
<feature type="region of interest" description="Disordered" evidence="6">
    <location>
        <begin position="69"/>
        <end position="127"/>
    </location>
</feature>
<dbReference type="EMBL" id="JARBHB010000006">
    <property type="protein sequence ID" value="KAJ8880288.1"/>
    <property type="molecule type" value="Genomic_DNA"/>
</dbReference>
<dbReference type="Gene3D" id="1.20.1250.20">
    <property type="entry name" value="MFS general substrate transporter like domains"/>
    <property type="match status" value="1"/>
</dbReference>
<organism evidence="9 10">
    <name type="scientific">Dryococelus australis</name>
    <dbReference type="NCBI Taxonomy" id="614101"/>
    <lineage>
        <taxon>Eukaryota</taxon>
        <taxon>Metazoa</taxon>
        <taxon>Ecdysozoa</taxon>
        <taxon>Arthropoda</taxon>
        <taxon>Hexapoda</taxon>
        <taxon>Insecta</taxon>
        <taxon>Pterygota</taxon>
        <taxon>Neoptera</taxon>
        <taxon>Polyneoptera</taxon>
        <taxon>Phasmatodea</taxon>
        <taxon>Verophasmatodea</taxon>
        <taxon>Anareolatae</taxon>
        <taxon>Phasmatidae</taxon>
        <taxon>Eurycanthinae</taxon>
        <taxon>Dryococelus</taxon>
    </lineage>
</organism>
<dbReference type="PROSITE" id="PS00216">
    <property type="entry name" value="SUGAR_TRANSPORT_1"/>
    <property type="match status" value="1"/>
</dbReference>
<feature type="transmembrane region" description="Helical" evidence="7">
    <location>
        <begin position="566"/>
        <end position="588"/>
    </location>
</feature>
<dbReference type="PANTHER" id="PTHR48021">
    <property type="match status" value="1"/>
</dbReference>
<feature type="transmembrane region" description="Helical" evidence="7">
    <location>
        <begin position="381"/>
        <end position="402"/>
    </location>
</feature>
<dbReference type="Pfam" id="PF00083">
    <property type="entry name" value="Sugar_tr"/>
    <property type="match status" value="1"/>
</dbReference>
<feature type="transmembrane region" description="Helical" evidence="7">
    <location>
        <begin position="600"/>
        <end position="618"/>
    </location>
</feature>
<dbReference type="InterPro" id="IPR050549">
    <property type="entry name" value="MFS_Trehalose_Transporter"/>
</dbReference>
<evidence type="ECO:0000256" key="3">
    <source>
        <dbReference type="ARBA" id="ARBA00022692"/>
    </source>
</evidence>
<dbReference type="PROSITE" id="PS50850">
    <property type="entry name" value="MFS"/>
    <property type="match status" value="1"/>
</dbReference>
<feature type="transmembrane region" description="Helical" evidence="7">
    <location>
        <begin position="499"/>
        <end position="517"/>
    </location>
</feature>
<keyword evidence="5 7" id="KW-0472">Membrane</keyword>
<dbReference type="InterPro" id="IPR005829">
    <property type="entry name" value="Sugar_transporter_CS"/>
</dbReference>